<dbReference type="AlphaFoldDB" id="A0A6V8LZW8"/>
<dbReference type="EMBL" id="BLTE01000022">
    <property type="protein sequence ID" value="GFK95758.1"/>
    <property type="molecule type" value="Genomic_DNA"/>
</dbReference>
<sequence>MPAPVSPYTILALAPFAPVPASGYRPRVVEADIYTLDEALAAMAPRLWVELPRDVCPEGGLDVAVTSFAGFRPDGLVKNVPYLAALAGCEAYLGQARASGAAPEDAAREIRSRWPSLPLDLTVAQAPSRPAPADSQALDDLLSMVATQDAPQAPGGGQGLADWQAQAGTLLARALAAIFADAGWRSLEAAWSGARCLARKAGVKEGGRVRLKLCAAQAETLPDALGGLMAQMVQDTPHLTLVDHAFANTPADVELLEQVLAFADTLLTPTVACLSLEFFGVGSWRELSRLGYLKAALADARFAKFRKLAQHPGAARLLLTLNRFLERAPYGPGNPARPAAFTEQGAPWLSPAWAVGTLAAKSVAACGWPSRLTDYREISLEELGVFDSGEGPAATEGLFDENRIAEFLEMGVSPLAGARGRDMAFLPRQTALDGGSFTFQLFFGRVVSHLLEVRDQAPEEDRYDPAQAVTRALVNLFNQTGQLPPPDLVVEAGEKSEGRLALDIAFTPPRQVMGGERLRFSFVW</sequence>
<evidence type="ECO:0000313" key="2">
    <source>
        <dbReference type="EMBL" id="GFK95758.1"/>
    </source>
</evidence>
<dbReference type="Proteomes" id="UP000494245">
    <property type="component" value="Unassembled WGS sequence"/>
</dbReference>
<protein>
    <recommendedName>
        <fullName evidence="1">TssC1 N-terminal domain-containing protein</fullName>
    </recommendedName>
</protein>
<reference evidence="2 3" key="2">
    <citation type="submission" date="2020-05" db="EMBL/GenBank/DDBJ databases">
        <title>Draft genome sequence of Desulfovibrio sp. strainFSS-1.</title>
        <authorList>
            <person name="Shimoshige H."/>
            <person name="Kobayashi H."/>
            <person name="Maekawa T."/>
        </authorList>
    </citation>
    <scope>NUCLEOTIDE SEQUENCE [LARGE SCALE GENOMIC DNA]</scope>
    <source>
        <strain evidence="2 3">SIID29052-01</strain>
    </source>
</reference>
<name>A0A6V8LZW8_9BACT</name>
<keyword evidence="3" id="KW-1185">Reference proteome</keyword>
<evidence type="ECO:0000259" key="1">
    <source>
        <dbReference type="Pfam" id="PF05943"/>
    </source>
</evidence>
<feature type="domain" description="TssC1 N-terminal" evidence="1">
    <location>
        <begin position="241"/>
        <end position="425"/>
    </location>
</feature>
<gene>
    <name evidence="2" type="ORF">NNJEOMEG_03626</name>
</gene>
<reference evidence="2 3" key="1">
    <citation type="submission" date="2020-04" db="EMBL/GenBank/DDBJ databases">
        <authorList>
            <consortium name="Desulfovibrio sp. FSS-1 genome sequencing consortium"/>
            <person name="Shimoshige H."/>
            <person name="Kobayashi H."/>
            <person name="Maekawa T."/>
        </authorList>
    </citation>
    <scope>NUCLEOTIDE SEQUENCE [LARGE SCALE GENOMIC DNA]</scope>
    <source>
        <strain evidence="2 3">SIID29052-01</strain>
    </source>
</reference>
<dbReference type="RefSeq" id="WP_173086900.1">
    <property type="nucleotide sequence ID" value="NZ_BLTE01000022.1"/>
</dbReference>
<organism evidence="2 3">
    <name type="scientific">Fundidesulfovibrio magnetotacticus</name>
    <dbReference type="NCBI Taxonomy" id="2730080"/>
    <lineage>
        <taxon>Bacteria</taxon>
        <taxon>Pseudomonadati</taxon>
        <taxon>Thermodesulfobacteriota</taxon>
        <taxon>Desulfovibrionia</taxon>
        <taxon>Desulfovibrionales</taxon>
        <taxon>Desulfovibrionaceae</taxon>
        <taxon>Fundidesulfovibrio</taxon>
    </lineage>
</organism>
<dbReference type="PANTHER" id="PTHR35565:SF1">
    <property type="entry name" value="TYPE VI SECRETION SYSTEM CONTRACTILE SHEATH LARGE SUBUNIT"/>
    <property type="match status" value="1"/>
</dbReference>
<accession>A0A6V8LZW8</accession>
<dbReference type="InterPro" id="IPR010269">
    <property type="entry name" value="T6SS_TssC-like"/>
</dbReference>
<evidence type="ECO:0000313" key="3">
    <source>
        <dbReference type="Proteomes" id="UP000494245"/>
    </source>
</evidence>
<dbReference type="InterPro" id="IPR044031">
    <property type="entry name" value="TssC1_N"/>
</dbReference>
<comment type="caution">
    <text evidence="2">The sequence shown here is derived from an EMBL/GenBank/DDBJ whole genome shotgun (WGS) entry which is preliminary data.</text>
</comment>
<dbReference type="Pfam" id="PF05943">
    <property type="entry name" value="VipB"/>
    <property type="match status" value="1"/>
</dbReference>
<dbReference type="PANTHER" id="PTHR35565">
    <property type="entry name" value="CYTOPLASMIC PROTEIN-RELATED"/>
    <property type="match status" value="1"/>
</dbReference>
<proteinExistence type="predicted"/>